<name>A0A4U1IUU0_9BACT</name>
<evidence type="ECO:0000313" key="2">
    <source>
        <dbReference type="Proteomes" id="UP000309215"/>
    </source>
</evidence>
<protein>
    <submittedName>
        <fullName evidence="1">Uncharacterized protein</fullName>
    </submittedName>
</protein>
<dbReference type="Proteomes" id="UP000309215">
    <property type="component" value="Unassembled WGS sequence"/>
</dbReference>
<dbReference type="RefSeq" id="WP_136934791.1">
    <property type="nucleotide sequence ID" value="NZ_SSMQ01000072.1"/>
</dbReference>
<dbReference type="AlphaFoldDB" id="A0A4U1IUU0"/>
<keyword evidence="2" id="KW-1185">Reference proteome</keyword>
<dbReference type="OrthoDB" id="5511304at2"/>
<organism evidence="1 2">
    <name type="scientific">Polyangium fumosum</name>
    <dbReference type="NCBI Taxonomy" id="889272"/>
    <lineage>
        <taxon>Bacteria</taxon>
        <taxon>Pseudomonadati</taxon>
        <taxon>Myxococcota</taxon>
        <taxon>Polyangia</taxon>
        <taxon>Polyangiales</taxon>
        <taxon>Polyangiaceae</taxon>
        <taxon>Polyangium</taxon>
    </lineage>
</organism>
<evidence type="ECO:0000313" key="1">
    <source>
        <dbReference type="EMBL" id="TKC98205.1"/>
    </source>
</evidence>
<reference evidence="1 2" key="1">
    <citation type="submission" date="2019-04" db="EMBL/GenBank/DDBJ databases">
        <authorList>
            <person name="Li Y."/>
            <person name="Wang J."/>
        </authorList>
    </citation>
    <scope>NUCLEOTIDE SEQUENCE [LARGE SCALE GENOMIC DNA]</scope>
    <source>
        <strain evidence="1 2">DSM 14668</strain>
    </source>
</reference>
<sequence>MDAQSFLDRLRNDADVDEKEIARSALADNPDLPAELLAWATRAMNEEVVVERADASTFLVVALAVTDPALKGRLRLAQAEIMEASGDSHQYVLDAAIDAVGWAPDLARAYELIFDKLRGSSDLDWTEAFEKMGGRGLPEDALALLRHVIERAEFGVKTGDPPYFLRFGPTDGATRADVQALLEKGLLAEALAARRGATGEDFPTARRGVFHGPALAVTRP</sequence>
<comment type="caution">
    <text evidence="1">The sequence shown here is derived from an EMBL/GenBank/DDBJ whole genome shotgun (WGS) entry which is preliminary data.</text>
</comment>
<accession>A0A4U1IUU0</accession>
<gene>
    <name evidence="1" type="ORF">E8A74_42130</name>
</gene>
<dbReference type="EMBL" id="SSMQ01000072">
    <property type="protein sequence ID" value="TKC98205.1"/>
    <property type="molecule type" value="Genomic_DNA"/>
</dbReference>
<proteinExistence type="predicted"/>